<evidence type="ECO:0000313" key="2">
    <source>
        <dbReference type="Proteomes" id="UP000321513"/>
    </source>
</evidence>
<keyword evidence="2" id="KW-1185">Reference proteome</keyword>
<evidence type="ECO:0008006" key="3">
    <source>
        <dbReference type="Google" id="ProtNLM"/>
    </source>
</evidence>
<dbReference type="Proteomes" id="UP000321513">
    <property type="component" value="Unassembled WGS sequence"/>
</dbReference>
<gene>
    <name evidence="1" type="ORF">SAE01_32740</name>
</gene>
<accession>A0A512BFM8</accession>
<comment type="caution">
    <text evidence="1">The sequence shown here is derived from an EMBL/GenBank/DDBJ whole genome shotgun (WGS) entry which is preliminary data.</text>
</comment>
<protein>
    <recommendedName>
        <fullName evidence="3">Outer membrane efflux protein</fullName>
    </recommendedName>
</protein>
<dbReference type="EMBL" id="BJYT01000013">
    <property type="protein sequence ID" value="GEO10778.1"/>
    <property type="molecule type" value="Genomic_DNA"/>
</dbReference>
<dbReference type="SUPFAM" id="SSF56954">
    <property type="entry name" value="Outer membrane efflux proteins (OEP)"/>
    <property type="match status" value="1"/>
</dbReference>
<sequence>MLNEISYPYLDTLIRISKGYYARMKVFEAQINIAELNVKKSKASLLDVINLNYLYSPKNTTTLINPSLLNGYQVGVGINIGTLLQKPTQVKIAKKELEITWLQKDEYSYLLEATVKERYFKYIQSLSTLKLIAQSEIDVQSVLVSVRNKFQKGEETFGNYSAALVAYTNQNQAKVAAEAEVFIAKARLEELIGNTLESVKQWQ</sequence>
<evidence type="ECO:0000313" key="1">
    <source>
        <dbReference type="EMBL" id="GEO10778.1"/>
    </source>
</evidence>
<proteinExistence type="predicted"/>
<dbReference type="GO" id="GO:0015562">
    <property type="term" value="F:efflux transmembrane transporter activity"/>
    <property type="evidence" value="ECO:0007669"/>
    <property type="project" value="InterPro"/>
</dbReference>
<dbReference type="RefSeq" id="WP_170234180.1">
    <property type="nucleotide sequence ID" value="NZ_BJYT01000013.1"/>
</dbReference>
<dbReference type="Gene3D" id="1.20.1600.10">
    <property type="entry name" value="Outer membrane efflux proteins (OEP)"/>
    <property type="match status" value="1"/>
</dbReference>
<organism evidence="1 2">
    <name type="scientific">Segetibacter aerophilus</name>
    <dbReference type="NCBI Taxonomy" id="670293"/>
    <lineage>
        <taxon>Bacteria</taxon>
        <taxon>Pseudomonadati</taxon>
        <taxon>Bacteroidota</taxon>
        <taxon>Chitinophagia</taxon>
        <taxon>Chitinophagales</taxon>
        <taxon>Chitinophagaceae</taxon>
        <taxon>Segetibacter</taxon>
    </lineage>
</organism>
<name>A0A512BFM8_9BACT</name>
<reference evidence="1 2" key="1">
    <citation type="submission" date="2019-07" db="EMBL/GenBank/DDBJ databases">
        <title>Whole genome shotgun sequence of Segetibacter aerophilus NBRC 106135.</title>
        <authorList>
            <person name="Hosoyama A."/>
            <person name="Uohara A."/>
            <person name="Ohji S."/>
            <person name="Ichikawa N."/>
        </authorList>
    </citation>
    <scope>NUCLEOTIDE SEQUENCE [LARGE SCALE GENOMIC DNA]</scope>
    <source>
        <strain evidence="1 2">NBRC 106135</strain>
    </source>
</reference>
<dbReference type="AlphaFoldDB" id="A0A512BFM8"/>